<name>A0A8J7SEU7_9RHOB</name>
<evidence type="ECO:0000313" key="1">
    <source>
        <dbReference type="EMBL" id="MBK0400877.1"/>
    </source>
</evidence>
<dbReference type="SUPFAM" id="SSF54637">
    <property type="entry name" value="Thioesterase/thiol ester dehydrase-isomerase"/>
    <property type="match status" value="1"/>
</dbReference>
<dbReference type="Gene3D" id="3.10.129.10">
    <property type="entry name" value="Hotdog Thioesterase"/>
    <property type="match status" value="1"/>
</dbReference>
<keyword evidence="2" id="KW-1185">Reference proteome</keyword>
<dbReference type="InterPro" id="IPR016776">
    <property type="entry name" value="ApeP-like_dehydratase"/>
</dbReference>
<dbReference type="AlphaFoldDB" id="A0A8J7SEU7"/>
<protein>
    <recommendedName>
        <fullName evidence="3">3-hydroxylacyl-ACP dehydratase</fullName>
    </recommendedName>
</protein>
<comment type="caution">
    <text evidence="1">The sequence shown here is derived from an EMBL/GenBank/DDBJ whole genome shotgun (WGS) entry which is preliminary data.</text>
</comment>
<organism evidence="1 2">
    <name type="scientific">Thermohalobaculum xanthum</name>
    <dbReference type="NCBI Taxonomy" id="2753746"/>
    <lineage>
        <taxon>Bacteria</taxon>
        <taxon>Pseudomonadati</taxon>
        <taxon>Pseudomonadota</taxon>
        <taxon>Alphaproteobacteria</taxon>
        <taxon>Rhodobacterales</taxon>
        <taxon>Paracoccaceae</taxon>
        <taxon>Thermohalobaculum</taxon>
    </lineage>
</organism>
<dbReference type="Pfam" id="PF22817">
    <property type="entry name" value="ApeP-like"/>
    <property type="match status" value="1"/>
</dbReference>
<dbReference type="RefSeq" id="WP_200612638.1">
    <property type="nucleotide sequence ID" value="NZ_JAEHHL010000012.1"/>
</dbReference>
<evidence type="ECO:0000313" key="2">
    <source>
        <dbReference type="Proteomes" id="UP000655420"/>
    </source>
</evidence>
<reference evidence="1" key="1">
    <citation type="submission" date="2020-12" db="EMBL/GenBank/DDBJ databases">
        <title>Bacterial taxonomy.</title>
        <authorList>
            <person name="Pan X."/>
        </authorList>
    </citation>
    <scope>NUCLEOTIDE SEQUENCE</scope>
    <source>
        <strain evidence="1">M0105</strain>
    </source>
</reference>
<dbReference type="Proteomes" id="UP000655420">
    <property type="component" value="Unassembled WGS sequence"/>
</dbReference>
<accession>A0A8J7SEU7</accession>
<dbReference type="EMBL" id="JAEHHL010000012">
    <property type="protein sequence ID" value="MBK0400877.1"/>
    <property type="molecule type" value="Genomic_DNA"/>
</dbReference>
<evidence type="ECO:0008006" key="3">
    <source>
        <dbReference type="Google" id="ProtNLM"/>
    </source>
</evidence>
<sequence>MLEDALDRMPHSGPMRLIESVLASDLDRVRCIATDHRSPTYPLRLGGMLYGATMIEIGAQAAAIHASLHAVGAAHTGLILALTDVVISRDLVESEGRLEVGAERIEGDENGARYRFEVVDGEGVIVSGELLLSMRRRDD</sequence>
<proteinExistence type="predicted"/>
<dbReference type="InterPro" id="IPR029069">
    <property type="entry name" value="HotDog_dom_sf"/>
</dbReference>
<gene>
    <name evidence="1" type="ORF">H0I76_16880</name>
</gene>